<dbReference type="InterPro" id="IPR045055">
    <property type="entry name" value="DNA2/NAM7-like"/>
</dbReference>
<evidence type="ECO:0000313" key="3">
    <source>
        <dbReference type="EMBL" id="KAK3256589.1"/>
    </source>
</evidence>
<feature type="region of interest" description="Disordered" evidence="1">
    <location>
        <begin position="387"/>
        <end position="444"/>
    </location>
</feature>
<feature type="compositionally biased region" description="Low complexity" evidence="1">
    <location>
        <begin position="134"/>
        <end position="143"/>
    </location>
</feature>
<feature type="region of interest" description="Disordered" evidence="1">
    <location>
        <begin position="123"/>
        <end position="235"/>
    </location>
</feature>
<dbReference type="Pfam" id="PF13087">
    <property type="entry name" value="AAA_12"/>
    <property type="match status" value="1"/>
</dbReference>
<feature type="compositionally biased region" description="Low complexity" evidence="1">
    <location>
        <begin position="428"/>
        <end position="444"/>
    </location>
</feature>
<dbReference type="InterPro" id="IPR027417">
    <property type="entry name" value="P-loop_NTPase"/>
</dbReference>
<organism evidence="3 4">
    <name type="scientific">Cymbomonas tetramitiformis</name>
    <dbReference type="NCBI Taxonomy" id="36881"/>
    <lineage>
        <taxon>Eukaryota</taxon>
        <taxon>Viridiplantae</taxon>
        <taxon>Chlorophyta</taxon>
        <taxon>Pyramimonadophyceae</taxon>
        <taxon>Pyramimonadales</taxon>
        <taxon>Pyramimonadaceae</taxon>
        <taxon>Cymbomonas</taxon>
    </lineage>
</organism>
<dbReference type="InterPro" id="IPR047187">
    <property type="entry name" value="SF1_C_Upf1"/>
</dbReference>
<keyword evidence="4" id="KW-1185">Reference proteome</keyword>
<dbReference type="AlphaFoldDB" id="A0AAE0FBK3"/>
<evidence type="ECO:0000259" key="2">
    <source>
        <dbReference type="Pfam" id="PF13087"/>
    </source>
</evidence>
<dbReference type="GO" id="GO:0005737">
    <property type="term" value="C:cytoplasm"/>
    <property type="evidence" value="ECO:0007669"/>
    <property type="project" value="TreeGrafter"/>
</dbReference>
<evidence type="ECO:0000313" key="4">
    <source>
        <dbReference type="Proteomes" id="UP001190700"/>
    </source>
</evidence>
<dbReference type="EMBL" id="LGRX02021518">
    <property type="protein sequence ID" value="KAK3256589.1"/>
    <property type="molecule type" value="Genomic_DNA"/>
</dbReference>
<feature type="compositionally biased region" description="Polar residues" evidence="1">
    <location>
        <begin position="400"/>
        <end position="423"/>
    </location>
</feature>
<dbReference type="Gene3D" id="3.40.50.300">
    <property type="entry name" value="P-loop containing nucleotide triphosphate hydrolases"/>
    <property type="match status" value="1"/>
</dbReference>
<feature type="compositionally biased region" description="Basic and acidic residues" evidence="1">
    <location>
        <begin position="144"/>
        <end position="154"/>
    </location>
</feature>
<dbReference type="CDD" id="cd18808">
    <property type="entry name" value="SF1_C_Upf1"/>
    <property type="match status" value="1"/>
</dbReference>
<evidence type="ECO:0000256" key="1">
    <source>
        <dbReference type="SAM" id="MobiDB-lite"/>
    </source>
</evidence>
<dbReference type="InterPro" id="IPR041679">
    <property type="entry name" value="DNA2/NAM7-like_C"/>
</dbReference>
<dbReference type="SUPFAM" id="SSF52540">
    <property type="entry name" value="P-loop containing nucleoside triphosphate hydrolases"/>
    <property type="match status" value="1"/>
</dbReference>
<dbReference type="GO" id="GO:0003724">
    <property type="term" value="F:RNA helicase activity"/>
    <property type="evidence" value="ECO:0007669"/>
    <property type="project" value="TreeGrafter"/>
</dbReference>
<dbReference type="GO" id="GO:0000184">
    <property type="term" value="P:nuclear-transcribed mRNA catabolic process, nonsense-mediated decay"/>
    <property type="evidence" value="ECO:0007669"/>
    <property type="project" value="TreeGrafter"/>
</dbReference>
<comment type="caution">
    <text evidence="3">The sequence shown here is derived from an EMBL/GenBank/DDBJ whole genome shotgun (WGS) entry which is preliminary data.</text>
</comment>
<feature type="compositionally biased region" description="Polar residues" evidence="1">
    <location>
        <begin position="329"/>
        <end position="347"/>
    </location>
</feature>
<feature type="region of interest" description="Disordered" evidence="1">
    <location>
        <begin position="280"/>
        <end position="299"/>
    </location>
</feature>
<accession>A0AAE0FBK3</accession>
<dbReference type="PANTHER" id="PTHR10887">
    <property type="entry name" value="DNA2/NAM7 HELICASE FAMILY"/>
    <property type="match status" value="1"/>
</dbReference>
<dbReference type="PANTHER" id="PTHR10887:SF364">
    <property type="entry name" value="REGULATOR OF NONSENSE TRANSCRIPTS 1"/>
    <property type="match status" value="1"/>
</dbReference>
<feature type="domain" description="DNA2/NAM7 helicase-like C-terminal" evidence="2">
    <location>
        <begin position="10"/>
        <end position="73"/>
    </location>
</feature>
<feature type="region of interest" description="Disordered" evidence="1">
    <location>
        <begin position="304"/>
        <end position="347"/>
    </location>
</feature>
<feature type="compositionally biased region" description="Gly residues" evidence="1">
    <location>
        <begin position="210"/>
        <end position="224"/>
    </location>
</feature>
<feature type="non-terminal residue" evidence="3">
    <location>
        <position position="1"/>
    </location>
</feature>
<protein>
    <submittedName>
        <fullName evidence="3">Regulator of nonsense transcripts 1-like protein</fullName>
    </submittedName>
</protein>
<reference evidence="3 4" key="1">
    <citation type="journal article" date="2015" name="Genome Biol. Evol.">
        <title>Comparative Genomics of a Bacterivorous Green Alga Reveals Evolutionary Causalities and Consequences of Phago-Mixotrophic Mode of Nutrition.</title>
        <authorList>
            <person name="Burns J.A."/>
            <person name="Paasch A."/>
            <person name="Narechania A."/>
            <person name="Kim E."/>
        </authorList>
    </citation>
    <scope>NUCLEOTIDE SEQUENCE [LARGE SCALE GENOMIC DNA]</scope>
    <source>
        <strain evidence="3 4">PLY_AMNH</strain>
    </source>
</reference>
<dbReference type="Proteomes" id="UP001190700">
    <property type="component" value="Unassembled WGS sequence"/>
</dbReference>
<proteinExistence type="predicted"/>
<name>A0AAE0FBK3_9CHLO</name>
<gene>
    <name evidence="3" type="ORF">CYMTET_34280</name>
</gene>
<sequence>VQHMLRAGQLQKQLYRELEVASVDSFQGREKDFIILSCVRANEHQGIGFLSDPRRLNVALTRAKYGVVILGNPKVLSKQALWNTLLVHFKENDCLVEGPLNNLKQSMVQFQKPKRNWNNLVPTPTFTPVEMANAPSGPASSGASERRGGRESERGGGFIPVPAATSSSSNSGGNVQRQMPAYPASAAQPFMIPVPGGGAKAGGSKERGARGSGRGQPQGPGSGPGFSARRSRNGAAPASAAVAGAAAAAPGSELGSFADDLLLDGASQQSVGGPITQVGLRSQATQQSQPSGYGLSQTSLSQDSYVDDYKSQSSYPSQQGPVDFASPAGFQTQSQGAYHTQSASQIPGSLYPNVGNGVVGGMPYDMLPQGAHSMYNMPGGSFYKPQSQLPGAGSYPASDFVSQPSQDLLSTYPSQESAATQQMRYGYSQGQPSTQPTSQQMYKR</sequence>
<feature type="compositionally biased region" description="Low complexity" evidence="1">
    <location>
        <begin position="225"/>
        <end position="235"/>
    </location>
</feature>
<feature type="compositionally biased region" description="Polar residues" evidence="1">
    <location>
        <begin position="311"/>
        <end position="320"/>
    </location>
</feature>